<evidence type="ECO:0000313" key="3">
    <source>
        <dbReference type="Proteomes" id="UP000662931"/>
    </source>
</evidence>
<name>A0A875S8H3_EENNA</name>
<dbReference type="AlphaFoldDB" id="A0A875S8H3"/>
<evidence type="ECO:0000256" key="1">
    <source>
        <dbReference type="SAM" id="MobiDB-lite"/>
    </source>
</evidence>
<proteinExistence type="predicted"/>
<sequence>MATFMKSTEDVSFSSAVSESYNVTADGIFIMKRTKEDQTTAEKNSLKSIEDGKQLDDSDEDPAVSEEILSAQSSTLNLHSNLASWKCDRRSSNFQVSLPTEDRDSIFQFVLDTLETEMDSINDNDEFVKMLKENNFNDLKINSVPIVSNYGSQSASTTESKGSRFRKKITWLFQGVNETRESTKPIFESFN</sequence>
<accession>A0A875S8H3</accession>
<dbReference type="RefSeq" id="XP_038780070.1">
    <property type="nucleotide sequence ID" value="XM_038924142.1"/>
</dbReference>
<dbReference type="KEGG" id="bnn:FOA43_003894"/>
<protein>
    <submittedName>
        <fullName evidence="2">Uncharacterized protein</fullName>
    </submittedName>
</protein>
<dbReference type="GeneID" id="62197294"/>
<gene>
    <name evidence="2" type="ORF">FOA43_003894</name>
</gene>
<evidence type="ECO:0000313" key="2">
    <source>
        <dbReference type="EMBL" id="QPG76505.1"/>
    </source>
</evidence>
<dbReference type="Proteomes" id="UP000662931">
    <property type="component" value="Chromosome 4"/>
</dbReference>
<dbReference type="EMBL" id="CP064815">
    <property type="protein sequence ID" value="QPG76505.1"/>
    <property type="molecule type" value="Genomic_DNA"/>
</dbReference>
<organism evidence="2 3">
    <name type="scientific">Eeniella nana</name>
    <name type="common">Yeast</name>
    <name type="synonym">Brettanomyces nanus</name>
    <dbReference type="NCBI Taxonomy" id="13502"/>
    <lineage>
        <taxon>Eukaryota</taxon>
        <taxon>Fungi</taxon>
        <taxon>Dikarya</taxon>
        <taxon>Ascomycota</taxon>
        <taxon>Saccharomycotina</taxon>
        <taxon>Pichiomycetes</taxon>
        <taxon>Pichiales</taxon>
        <taxon>Pichiaceae</taxon>
        <taxon>Brettanomyces</taxon>
    </lineage>
</organism>
<feature type="region of interest" description="Disordered" evidence="1">
    <location>
        <begin position="34"/>
        <end position="62"/>
    </location>
</feature>
<keyword evidence="3" id="KW-1185">Reference proteome</keyword>
<reference evidence="2" key="1">
    <citation type="submission" date="2020-10" db="EMBL/GenBank/DDBJ databases">
        <authorList>
            <person name="Roach M.J.R."/>
        </authorList>
    </citation>
    <scope>NUCLEOTIDE SEQUENCE</scope>
    <source>
        <strain evidence="2">CBS 1945</strain>
    </source>
</reference>
<feature type="compositionally biased region" description="Basic and acidic residues" evidence="1">
    <location>
        <begin position="34"/>
        <end position="56"/>
    </location>
</feature>